<gene>
    <name evidence="7" type="ORF">ACFFN1_07280</name>
</gene>
<keyword evidence="2" id="KW-0808">Transferase</keyword>
<accession>A0ABV5X178</accession>
<evidence type="ECO:0000256" key="4">
    <source>
        <dbReference type="SAM" id="MobiDB-lite"/>
    </source>
</evidence>
<evidence type="ECO:0000256" key="1">
    <source>
        <dbReference type="ARBA" id="ARBA00010164"/>
    </source>
</evidence>
<evidence type="ECO:0000256" key="2">
    <source>
        <dbReference type="ARBA" id="ARBA00022679"/>
    </source>
</evidence>
<dbReference type="PANTHER" id="PTHR37419">
    <property type="entry name" value="SERINE/THREONINE-PROTEIN KINASE TOXIN HIPA"/>
    <property type="match status" value="1"/>
</dbReference>
<dbReference type="PANTHER" id="PTHR37419:SF8">
    <property type="entry name" value="TOXIN YJJJ"/>
    <property type="match status" value="1"/>
</dbReference>
<dbReference type="RefSeq" id="WP_376840009.1">
    <property type="nucleotide sequence ID" value="NZ_JBHMAU010000047.1"/>
</dbReference>
<evidence type="ECO:0000256" key="3">
    <source>
        <dbReference type="ARBA" id="ARBA00022777"/>
    </source>
</evidence>
<sequence>MNESRSVAVSVALPSGETVRCGTLAENPAALVSQRLSFAYDPDYLALPASTEISPDLPLHRGWSHPPAHLNVFPGIGDAMPDAWGRRLVSIEARRRGLAVTRLTDFDLLTLIPNNTRQGNLSFDAGTPDIEVPDLGILPRLASAIRAFDSGSELTDPEALKLLPLGTSQGGARPKAAVAFSDGTLAIAKFPAQDDRWDVGAWEGVAHTLARRAGLPVSDSRVCALHEGSSAFVAKRFDRTPEGGKIGYWSAQTLMLSTDTYGVPYTDLASFVLFHVRDKRKEGERIVRQAAFNVLISNVDDHLRNYGLLHVQRQWSSSPAFDLNPYPHPEQVEATPLTPQDDPTDRQLHSLVEAHAEFNASRRTVVRIVKEVEVATRDWAAVARALNIDAESINQMAPAFENAQRQSARDLAVPD</sequence>
<protein>
    <submittedName>
        <fullName evidence="7">Type II toxin-antitoxin system HipA family toxin</fullName>
    </submittedName>
</protein>
<evidence type="ECO:0000313" key="8">
    <source>
        <dbReference type="Proteomes" id="UP001589707"/>
    </source>
</evidence>
<dbReference type="EMBL" id="JBHMAU010000047">
    <property type="protein sequence ID" value="MFB9776205.1"/>
    <property type="molecule type" value="Genomic_DNA"/>
</dbReference>
<dbReference type="InterPro" id="IPR017508">
    <property type="entry name" value="HipA_N1"/>
</dbReference>
<comment type="similarity">
    <text evidence="1">Belongs to the HipA Ser/Thr kinase family.</text>
</comment>
<evidence type="ECO:0000313" key="7">
    <source>
        <dbReference type="EMBL" id="MFB9776205.1"/>
    </source>
</evidence>
<dbReference type="InterPro" id="IPR012893">
    <property type="entry name" value="HipA-like_C"/>
</dbReference>
<feature type="domain" description="HipA-like C-terminal" evidence="5">
    <location>
        <begin position="167"/>
        <end position="378"/>
    </location>
</feature>
<keyword evidence="3" id="KW-0418">Kinase</keyword>
<keyword evidence="8" id="KW-1185">Reference proteome</keyword>
<evidence type="ECO:0000259" key="6">
    <source>
        <dbReference type="Pfam" id="PF13657"/>
    </source>
</evidence>
<proteinExistence type="inferred from homology"/>
<name>A0ABV5X178_9MICO</name>
<feature type="region of interest" description="Disordered" evidence="4">
    <location>
        <begin position="320"/>
        <end position="344"/>
    </location>
</feature>
<dbReference type="Pfam" id="PF07804">
    <property type="entry name" value="HipA_C"/>
    <property type="match status" value="1"/>
</dbReference>
<evidence type="ECO:0000259" key="5">
    <source>
        <dbReference type="Pfam" id="PF07804"/>
    </source>
</evidence>
<dbReference type="Proteomes" id="UP001589707">
    <property type="component" value="Unassembled WGS sequence"/>
</dbReference>
<feature type="domain" description="HipA N-terminal subdomain 1" evidence="6">
    <location>
        <begin position="20"/>
        <end position="114"/>
    </location>
</feature>
<comment type="caution">
    <text evidence="7">The sequence shown here is derived from an EMBL/GenBank/DDBJ whole genome shotgun (WGS) entry which is preliminary data.</text>
</comment>
<dbReference type="InterPro" id="IPR052028">
    <property type="entry name" value="HipA_Ser/Thr_kinase"/>
</dbReference>
<reference evidence="7 8" key="1">
    <citation type="submission" date="2024-09" db="EMBL/GenBank/DDBJ databases">
        <authorList>
            <person name="Sun Q."/>
            <person name="Mori K."/>
        </authorList>
    </citation>
    <scope>NUCLEOTIDE SEQUENCE [LARGE SCALE GENOMIC DNA]</scope>
    <source>
        <strain evidence="7 8">JCM 11683</strain>
    </source>
</reference>
<organism evidence="7 8">
    <name type="scientific">Brevibacterium otitidis</name>
    <dbReference type="NCBI Taxonomy" id="53364"/>
    <lineage>
        <taxon>Bacteria</taxon>
        <taxon>Bacillati</taxon>
        <taxon>Actinomycetota</taxon>
        <taxon>Actinomycetes</taxon>
        <taxon>Micrococcales</taxon>
        <taxon>Brevibacteriaceae</taxon>
        <taxon>Brevibacterium</taxon>
    </lineage>
</organism>
<dbReference type="Pfam" id="PF13657">
    <property type="entry name" value="Couple_hipA"/>
    <property type="match status" value="1"/>
</dbReference>